<dbReference type="PANTHER" id="PTHR30269">
    <property type="entry name" value="TRANSMEMBRANE PROTEIN YFCA"/>
    <property type="match status" value="1"/>
</dbReference>
<feature type="transmembrane region" description="Helical" evidence="8">
    <location>
        <begin position="190"/>
        <end position="209"/>
    </location>
</feature>
<dbReference type="EMBL" id="SOFM01000007">
    <property type="protein sequence ID" value="TFC07462.1"/>
    <property type="molecule type" value="Genomic_DNA"/>
</dbReference>
<keyword evidence="3" id="KW-0813">Transport</keyword>
<feature type="transmembrane region" description="Helical" evidence="8">
    <location>
        <begin position="96"/>
        <end position="116"/>
    </location>
</feature>
<dbReference type="Pfam" id="PF01925">
    <property type="entry name" value="TauE"/>
    <property type="match status" value="1"/>
</dbReference>
<accession>A0A4R8WGL0</accession>
<comment type="similarity">
    <text evidence="2 8">Belongs to the 4-toluene sulfonate uptake permease (TSUP) (TC 2.A.102) family.</text>
</comment>
<feature type="transmembrane region" description="Helical" evidence="8">
    <location>
        <begin position="71"/>
        <end position="90"/>
    </location>
</feature>
<dbReference type="InterPro" id="IPR002781">
    <property type="entry name" value="TM_pro_TauE-like"/>
</dbReference>
<reference evidence="9 10" key="1">
    <citation type="submission" date="2019-03" db="EMBL/GenBank/DDBJ databases">
        <title>Genomics of glacier-inhabiting Cryobacterium strains.</title>
        <authorList>
            <person name="Liu Q."/>
            <person name="Xin Y.-H."/>
        </authorList>
    </citation>
    <scope>NUCLEOTIDE SEQUENCE [LARGE SCALE GENOMIC DNA]</scope>
    <source>
        <strain evidence="9 10">RHLT2-21</strain>
    </source>
</reference>
<gene>
    <name evidence="9" type="ORF">E3O32_02860</name>
</gene>
<evidence type="ECO:0000256" key="5">
    <source>
        <dbReference type="ARBA" id="ARBA00022692"/>
    </source>
</evidence>
<feature type="transmembrane region" description="Helical" evidence="8">
    <location>
        <begin position="221"/>
        <end position="239"/>
    </location>
</feature>
<proteinExistence type="inferred from homology"/>
<evidence type="ECO:0000256" key="8">
    <source>
        <dbReference type="RuleBase" id="RU363041"/>
    </source>
</evidence>
<dbReference type="AlphaFoldDB" id="A0A4R8WGL0"/>
<keyword evidence="10" id="KW-1185">Reference proteome</keyword>
<comment type="subcellular location">
    <subcellularLocation>
        <location evidence="1 8">Cell membrane</location>
        <topology evidence="1 8">Multi-pass membrane protein</topology>
    </subcellularLocation>
</comment>
<evidence type="ECO:0000256" key="7">
    <source>
        <dbReference type="ARBA" id="ARBA00023136"/>
    </source>
</evidence>
<protein>
    <recommendedName>
        <fullName evidence="8">Probable membrane transporter protein</fullName>
    </recommendedName>
</protein>
<feature type="transmembrane region" description="Helical" evidence="8">
    <location>
        <begin position="34"/>
        <end position="59"/>
    </location>
</feature>
<evidence type="ECO:0000256" key="2">
    <source>
        <dbReference type="ARBA" id="ARBA00009142"/>
    </source>
</evidence>
<name>A0A4R8WGL0_9MICO</name>
<evidence type="ECO:0000256" key="4">
    <source>
        <dbReference type="ARBA" id="ARBA00022475"/>
    </source>
</evidence>
<keyword evidence="4 8" id="KW-1003">Cell membrane</keyword>
<dbReference type="RefSeq" id="WP_134506780.1">
    <property type="nucleotide sequence ID" value="NZ_SOFM01000007.1"/>
</dbReference>
<keyword evidence="5 8" id="KW-0812">Transmembrane</keyword>
<keyword evidence="7 8" id="KW-0472">Membrane</keyword>
<comment type="caution">
    <text evidence="9">The sequence shown here is derived from an EMBL/GenBank/DDBJ whole genome shotgun (WGS) entry which is preliminary data.</text>
</comment>
<evidence type="ECO:0000256" key="6">
    <source>
        <dbReference type="ARBA" id="ARBA00022989"/>
    </source>
</evidence>
<evidence type="ECO:0000256" key="3">
    <source>
        <dbReference type="ARBA" id="ARBA00022448"/>
    </source>
</evidence>
<keyword evidence="6 8" id="KW-1133">Transmembrane helix</keyword>
<dbReference type="Proteomes" id="UP000297643">
    <property type="component" value="Unassembled WGS sequence"/>
</dbReference>
<sequence>MDTLTLVGVGVVLFFGSFIQRVTGMGLALVASPFLVLLLGSVTGVQTLQVVGLGVCLVSAITLRSDVNMRVAVLLLVASAIGVVPGTLIANALPASWLGILIGTVTLIALASTVFLRKSRLFVGARGTGIAGALSGFMNVTAGVGGPPIVIYANSTDWEYKEYLATVQLYFAGLNILSLIARGVPDLPTAGWMVAAGSAVAGVVIGNLLSASINDSIAKKAVFAIAGVGSLATVIQGLSAL</sequence>
<evidence type="ECO:0000256" key="1">
    <source>
        <dbReference type="ARBA" id="ARBA00004651"/>
    </source>
</evidence>
<dbReference type="InterPro" id="IPR052017">
    <property type="entry name" value="TSUP"/>
</dbReference>
<dbReference type="GO" id="GO:0005886">
    <property type="term" value="C:plasma membrane"/>
    <property type="evidence" value="ECO:0007669"/>
    <property type="project" value="UniProtKB-SubCell"/>
</dbReference>
<evidence type="ECO:0000313" key="10">
    <source>
        <dbReference type="Proteomes" id="UP000297643"/>
    </source>
</evidence>
<organism evidence="9 10">
    <name type="scientific">Cryobacterium mannosilyticum</name>
    <dbReference type="NCBI Taxonomy" id="1259190"/>
    <lineage>
        <taxon>Bacteria</taxon>
        <taxon>Bacillati</taxon>
        <taxon>Actinomycetota</taxon>
        <taxon>Actinomycetes</taxon>
        <taxon>Micrococcales</taxon>
        <taxon>Microbacteriaceae</taxon>
        <taxon>Cryobacterium</taxon>
    </lineage>
</organism>
<evidence type="ECO:0000313" key="9">
    <source>
        <dbReference type="EMBL" id="TFC07462.1"/>
    </source>
</evidence>
<dbReference type="PANTHER" id="PTHR30269:SF37">
    <property type="entry name" value="MEMBRANE TRANSPORTER PROTEIN"/>
    <property type="match status" value="1"/>
</dbReference>